<keyword evidence="2" id="KW-1185">Reference proteome</keyword>
<dbReference type="Gene3D" id="3.30.2270.10">
    <property type="entry name" value="Folate-binding superfamily"/>
    <property type="match status" value="1"/>
</dbReference>
<dbReference type="Pfam" id="PF04267">
    <property type="entry name" value="SoxD"/>
    <property type="match status" value="1"/>
</dbReference>
<protein>
    <submittedName>
        <fullName evidence="1">Sarcosine oxidase subunit delta</fullName>
    </submittedName>
</protein>
<dbReference type="InterPro" id="IPR038561">
    <property type="entry name" value="SoxD_sf"/>
</dbReference>
<dbReference type="GO" id="GO:0046653">
    <property type="term" value="P:tetrahydrofolate metabolic process"/>
    <property type="evidence" value="ECO:0007669"/>
    <property type="project" value="InterPro"/>
</dbReference>
<dbReference type="GO" id="GO:0008115">
    <property type="term" value="F:sarcosine oxidase activity"/>
    <property type="evidence" value="ECO:0007669"/>
    <property type="project" value="InterPro"/>
</dbReference>
<name>A0A942E7M3_9HYPH</name>
<proteinExistence type="predicted"/>
<evidence type="ECO:0000313" key="1">
    <source>
        <dbReference type="EMBL" id="MBS3649917.1"/>
    </source>
</evidence>
<gene>
    <name evidence="1" type="ORF">KEU06_14990</name>
</gene>
<organism evidence="1 2">
    <name type="scientific">Pseudaminobacter soli</name>
    <name type="common">ex Zhang et al. 2022</name>
    <dbReference type="NCBI Taxonomy" id="2831468"/>
    <lineage>
        <taxon>Bacteria</taxon>
        <taxon>Pseudomonadati</taxon>
        <taxon>Pseudomonadota</taxon>
        <taxon>Alphaproteobacteria</taxon>
        <taxon>Hyphomicrobiales</taxon>
        <taxon>Phyllobacteriaceae</taxon>
        <taxon>Pseudaminobacter</taxon>
    </lineage>
</organism>
<evidence type="ECO:0000313" key="2">
    <source>
        <dbReference type="Proteomes" id="UP000680348"/>
    </source>
</evidence>
<dbReference type="AlphaFoldDB" id="A0A942E7M3"/>
<accession>A0A942E7M3</accession>
<dbReference type="RefSeq" id="WP_188255463.1">
    <property type="nucleotide sequence ID" value="NZ_JABVCF010000007.1"/>
</dbReference>
<dbReference type="InterPro" id="IPR006279">
    <property type="entry name" value="SoxD"/>
</dbReference>
<sequence>MLLIRCPYCEEERPELEFRHGGEAHIARPTNIAEIADEDFEKFFFIRSNPKGIVFERWRHVHGCARFFNAVRNTVTDKFLMTYKAGEPRPQIEAGMDAGPAAFANREPPPVTVEAVAASSGDNNGNI</sequence>
<comment type="caution">
    <text evidence="1">The sequence shown here is derived from an EMBL/GenBank/DDBJ whole genome shotgun (WGS) entry which is preliminary data.</text>
</comment>
<dbReference type="EMBL" id="JAGWCR010000007">
    <property type="protein sequence ID" value="MBS3649917.1"/>
    <property type="molecule type" value="Genomic_DNA"/>
</dbReference>
<dbReference type="Proteomes" id="UP000680348">
    <property type="component" value="Unassembled WGS sequence"/>
</dbReference>
<dbReference type="NCBIfam" id="TIGR01374">
    <property type="entry name" value="soxD"/>
    <property type="match status" value="1"/>
</dbReference>
<reference evidence="1" key="1">
    <citation type="submission" date="2021-04" db="EMBL/GenBank/DDBJ databases">
        <title>Pseudaminobacter soli sp. nov., isolated from paddy soil contaminated by heavy metals.</title>
        <authorList>
            <person name="Zhang K."/>
        </authorList>
    </citation>
    <scope>NUCLEOTIDE SEQUENCE</scope>
    <source>
        <strain evidence="1">19-2017</strain>
    </source>
</reference>